<sequence length="453" mass="49471">MTSRQYYDSFNTNKALSSFTWAIRWKERRLSAALQHTLDRVNVLGSDTAGHTGCVNALSWAKDGEILISGGDDTTVRLWRIDASDTSQEYPFPDRFLTVAEDGTVRQHDLRVPHNCLGGSCPPPLVKLNHELSTLALSPLTPYQFVVAGESPYGYLFDRRKAGRYFEEEWGMLPDASQMTTCVRRFGRAAPGPSERRGQEHITGAKMAASNGHEVLLSYSSDAVYLYSTKDEPHDPSSLSPAQTSIVQPNSKGSSRAASGSPSRTAVGNSAAVGSNLDVQMEDVMEEDIERFLAEDGPVAEALTGATSLMGPLEDASQDDDDQDSDEDQETGGENEFFTRVPIVLPRKRFAGACNSETVKDVNFLGPRDEFVVSGSDDGNFFMWRKSTVSGIDTTVKLFAPARGPSKFSRIQKAESIMSRNAEAVSARTAGLKSYHPKGLQLCMSDFGSFSIN</sequence>
<dbReference type="SMART" id="SM00320">
    <property type="entry name" value="WD40"/>
    <property type="match status" value="2"/>
</dbReference>
<evidence type="ECO:0000256" key="3">
    <source>
        <dbReference type="PROSITE-ProRule" id="PRU00221"/>
    </source>
</evidence>
<dbReference type="InterPro" id="IPR036322">
    <property type="entry name" value="WD40_repeat_dom_sf"/>
</dbReference>
<accession>A0A1C7LZU6</accession>
<dbReference type="InterPro" id="IPR015943">
    <property type="entry name" value="WD40/YVTN_repeat-like_dom_sf"/>
</dbReference>
<dbReference type="InterPro" id="IPR001680">
    <property type="entry name" value="WD40_rpt"/>
</dbReference>
<feature type="compositionally biased region" description="Low complexity" evidence="4">
    <location>
        <begin position="251"/>
        <end position="264"/>
    </location>
</feature>
<feature type="compositionally biased region" description="Polar residues" evidence="4">
    <location>
        <begin position="237"/>
        <end position="250"/>
    </location>
</feature>
<keyword evidence="2" id="KW-0677">Repeat</keyword>
<dbReference type="AlphaFoldDB" id="A0A1C7LZU6"/>
<keyword evidence="1 3" id="KW-0853">WD repeat</keyword>
<protein>
    <submittedName>
        <fullName evidence="5">Uncharacterized protein</fullName>
    </submittedName>
</protein>
<dbReference type="InterPro" id="IPR045151">
    <property type="entry name" value="DCAF8"/>
</dbReference>
<dbReference type="SUPFAM" id="SSF50978">
    <property type="entry name" value="WD40 repeat-like"/>
    <property type="match status" value="1"/>
</dbReference>
<feature type="region of interest" description="Disordered" evidence="4">
    <location>
        <begin position="230"/>
        <end position="274"/>
    </location>
</feature>
<proteinExistence type="predicted"/>
<feature type="repeat" description="WD" evidence="3">
    <location>
        <begin position="48"/>
        <end position="89"/>
    </location>
</feature>
<dbReference type="Pfam" id="PF00400">
    <property type="entry name" value="WD40"/>
    <property type="match status" value="1"/>
</dbReference>
<feature type="region of interest" description="Disordered" evidence="4">
    <location>
        <begin position="308"/>
        <end position="337"/>
    </location>
</feature>
<evidence type="ECO:0000313" key="5">
    <source>
        <dbReference type="EMBL" id="OBZ70201.1"/>
    </source>
</evidence>
<dbReference type="GO" id="GO:0005737">
    <property type="term" value="C:cytoplasm"/>
    <property type="evidence" value="ECO:0007669"/>
    <property type="project" value="TreeGrafter"/>
</dbReference>
<evidence type="ECO:0000256" key="4">
    <source>
        <dbReference type="SAM" id="MobiDB-lite"/>
    </source>
</evidence>
<dbReference type="PROSITE" id="PS50294">
    <property type="entry name" value="WD_REPEATS_REGION"/>
    <property type="match status" value="1"/>
</dbReference>
<dbReference type="Proteomes" id="UP000092993">
    <property type="component" value="Unassembled WGS sequence"/>
</dbReference>
<dbReference type="Gene3D" id="2.130.10.10">
    <property type="entry name" value="YVTN repeat-like/Quinoprotein amine dehydrogenase"/>
    <property type="match status" value="1"/>
</dbReference>
<keyword evidence="6" id="KW-1185">Reference proteome</keyword>
<name>A0A1C7LZU6_GRIFR</name>
<dbReference type="EMBL" id="LUGG01000014">
    <property type="protein sequence ID" value="OBZ70201.1"/>
    <property type="molecule type" value="Genomic_DNA"/>
</dbReference>
<dbReference type="PANTHER" id="PTHR15574:SF40">
    <property type="entry name" value="WD AND TETRATRICOPEPTIDE REPEATS PROTEIN 1"/>
    <property type="match status" value="1"/>
</dbReference>
<dbReference type="GO" id="GO:0080008">
    <property type="term" value="C:Cul4-RING E3 ubiquitin ligase complex"/>
    <property type="evidence" value="ECO:0007669"/>
    <property type="project" value="TreeGrafter"/>
</dbReference>
<dbReference type="OrthoDB" id="2414538at2759"/>
<dbReference type="OMA" id="DQMVMLW"/>
<evidence type="ECO:0000313" key="6">
    <source>
        <dbReference type="Proteomes" id="UP000092993"/>
    </source>
</evidence>
<evidence type="ECO:0000256" key="2">
    <source>
        <dbReference type="ARBA" id="ARBA00022737"/>
    </source>
</evidence>
<dbReference type="GO" id="GO:0045717">
    <property type="term" value="P:negative regulation of fatty acid biosynthetic process"/>
    <property type="evidence" value="ECO:0007669"/>
    <property type="project" value="TreeGrafter"/>
</dbReference>
<organism evidence="5 6">
    <name type="scientific">Grifola frondosa</name>
    <name type="common">Maitake</name>
    <name type="synonym">Polyporus frondosus</name>
    <dbReference type="NCBI Taxonomy" id="5627"/>
    <lineage>
        <taxon>Eukaryota</taxon>
        <taxon>Fungi</taxon>
        <taxon>Dikarya</taxon>
        <taxon>Basidiomycota</taxon>
        <taxon>Agaricomycotina</taxon>
        <taxon>Agaricomycetes</taxon>
        <taxon>Polyporales</taxon>
        <taxon>Grifolaceae</taxon>
        <taxon>Grifola</taxon>
    </lineage>
</organism>
<gene>
    <name evidence="5" type="ORF">A0H81_10030</name>
</gene>
<reference evidence="5 6" key="1">
    <citation type="submission" date="2016-03" db="EMBL/GenBank/DDBJ databases">
        <title>Whole genome sequencing of Grifola frondosa 9006-11.</title>
        <authorList>
            <person name="Min B."/>
            <person name="Park H."/>
            <person name="Kim J.-G."/>
            <person name="Cho H."/>
            <person name="Oh Y.-L."/>
            <person name="Kong W.-S."/>
            <person name="Choi I.-G."/>
        </authorList>
    </citation>
    <scope>NUCLEOTIDE SEQUENCE [LARGE SCALE GENOMIC DNA]</scope>
    <source>
        <strain evidence="5 6">9006-11</strain>
    </source>
</reference>
<dbReference type="STRING" id="5627.A0A1C7LZU6"/>
<evidence type="ECO:0000256" key="1">
    <source>
        <dbReference type="ARBA" id="ARBA00022574"/>
    </source>
</evidence>
<dbReference type="PANTHER" id="PTHR15574">
    <property type="entry name" value="WD REPEAT DOMAIN-CONTAINING FAMILY"/>
    <property type="match status" value="1"/>
</dbReference>
<comment type="caution">
    <text evidence="5">The sequence shown here is derived from an EMBL/GenBank/DDBJ whole genome shotgun (WGS) entry which is preliminary data.</text>
</comment>
<dbReference type="PROSITE" id="PS50082">
    <property type="entry name" value="WD_REPEATS_2"/>
    <property type="match status" value="1"/>
</dbReference>
<feature type="compositionally biased region" description="Acidic residues" evidence="4">
    <location>
        <begin position="316"/>
        <end position="333"/>
    </location>
</feature>